<sequence>MPGSIRFPTDSSLGIQCHSNCICFVFPREHEIFHQDHCMAQHLPSQDRQRPGSILSPLFEAFLGGKILAFWLCSKQVHNQSQNHHHRKESILFLPPQAFLLQSPNLEEPVHEALGPRDHSERRARSNNLVYKFLGDVPVQTKTQPCPH</sequence>
<dbReference type="EMBL" id="REGN01003387">
    <property type="protein sequence ID" value="RNA22866.1"/>
    <property type="molecule type" value="Genomic_DNA"/>
</dbReference>
<proteinExistence type="predicted"/>
<organism evidence="1 2">
    <name type="scientific">Brachionus plicatilis</name>
    <name type="common">Marine rotifer</name>
    <name type="synonym">Brachionus muelleri</name>
    <dbReference type="NCBI Taxonomy" id="10195"/>
    <lineage>
        <taxon>Eukaryota</taxon>
        <taxon>Metazoa</taxon>
        <taxon>Spiralia</taxon>
        <taxon>Gnathifera</taxon>
        <taxon>Rotifera</taxon>
        <taxon>Eurotatoria</taxon>
        <taxon>Monogononta</taxon>
        <taxon>Pseudotrocha</taxon>
        <taxon>Ploima</taxon>
        <taxon>Brachionidae</taxon>
        <taxon>Brachionus</taxon>
    </lineage>
</organism>
<name>A0A3M7RH12_BRAPC</name>
<gene>
    <name evidence="1" type="ORF">BpHYR1_019129</name>
</gene>
<keyword evidence="2" id="KW-1185">Reference proteome</keyword>
<protein>
    <submittedName>
        <fullName evidence="1">Uncharacterized protein</fullName>
    </submittedName>
</protein>
<dbReference type="Proteomes" id="UP000276133">
    <property type="component" value="Unassembled WGS sequence"/>
</dbReference>
<comment type="caution">
    <text evidence="1">The sequence shown here is derived from an EMBL/GenBank/DDBJ whole genome shotgun (WGS) entry which is preliminary data.</text>
</comment>
<dbReference type="AlphaFoldDB" id="A0A3M7RH12"/>
<evidence type="ECO:0000313" key="2">
    <source>
        <dbReference type="Proteomes" id="UP000276133"/>
    </source>
</evidence>
<evidence type="ECO:0000313" key="1">
    <source>
        <dbReference type="EMBL" id="RNA22866.1"/>
    </source>
</evidence>
<accession>A0A3M7RH12</accession>
<reference evidence="1 2" key="1">
    <citation type="journal article" date="2018" name="Sci. Rep.">
        <title>Genomic signatures of local adaptation to the degree of environmental predictability in rotifers.</title>
        <authorList>
            <person name="Franch-Gras L."/>
            <person name="Hahn C."/>
            <person name="Garcia-Roger E.M."/>
            <person name="Carmona M.J."/>
            <person name="Serra M."/>
            <person name="Gomez A."/>
        </authorList>
    </citation>
    <scope>NUCLEOTIDE SEQUENCE [LARGE SCALE GENOMIC DNA]</scope>
    <source>
        <strain evidence="1">HYR1</strain>
    </source>
</reference>